<keyword evidence="4" id="KW-1185">Reference proteome</keyword>
<feature type="domain" description="Neprosin PEP catalytic" evidence="2">
    <location>
        <begin position="158"/>
        <end position="289"/>
    </location>
</feature>
<evidence type="ECO:0000256" key="1">
    <source>
        <dbReference type="SAM" id="SignalP"/>
    </source>
</evidence>
<proteinExistence type="predicted"/>
<evidence type="ECO:0000259" key="2">
    <source>
        <dbReference type="PROSITE" id="PS52045"/>
    </source>
</evidence>
<dbReference type="Proteomes" id="UP001327560">
    <property type="component" value="Chromosome 5"/>
</dbReference>
<dbReference type="InterPro" id="IPR053168">
    <property type="entry name" value="Glutamic_endopeptidase"/>
</dbReference>
<feature type="chain" id="PRO_5042992664" description="Neprosin PEP catalytic domain-containing protein" evidence="1">
    <location>
        <begin position="31"/>
        <end position="289"/>
    </location>
</feature>
<feature type="signal peptide" evidence="1">
    <location>
        <begin position="1"/>
        <end position="30"/>
    </location>
</feature>
<protein>
    <recommendedName>
        <fullName evidence="2">Neprosin PEP catalytic domain-containing protein</fullName>
    </recommendedName>
</protein>
<dbReference type="AlphaFoldDB" id="A0AAQ3KG00"/>
<dbReference type="PANTHER" id="PTHR31589:SF254">
    <property type="entry name" value="OS01G0547133 PROTEIN"/>
    <property type="match status" value="1"/>
</dbReference>
<dbReference type="InterPro" id="IPR025521">
    <property type="entry name" value="Neprosin_propep"/>
</dbReference>
<dbReference type="InterPro" id="IPR004314">
    <property type="entry name" value="Neprosin"/>
</dbReference>
<dbReference type="Gene3D" id="3.90.1320.10">
    <property type="entry name" value="Outer-capsid protein sigma 3, large lobe"/>
    <property type="match status" value="1"/>
</dbReference>
<dbReference type="EMBL" id="CP136894">
    <property type="protein sequence ID" value="WOL08110.1"/>
    <property type="molecule type" value="Genomic_DNA"/>
</dbReference>
<accession>A0AAQ3KG00</accession>
<name>A0AAQ3KG00_9LILI</name>
<dbReference type="Pfam" id="PF03080">
    <property type="entry name" value="Neprosin"/>
    <property type="match status" value="1"/>
</dbReference>
<organism evidence="3 4">
    <name type="scientific">Canna indica</name>
    <name type="common">Indian-shot</name>
    <dbReference type="NCBI Taxonomy" id="4628"/>
    <lineage>
        <taxon>Eukaryota</taxon>
        <taxon>Viridiplantae</taxon>
        <taxon>Streptophyta</taxon>
        <taxon>Embryophyta</taxon>
        <taxon>Tracheophyta</taxon>
        <taxon>Spermatophyta</taxon>
        <taxon>Magnoliopsida</taxon>
        <taxon>Liliopsida</taxon>
        <taxon>Zingiberales</taxon>
        <taxon>Cannaceae</taxon>
        <taxon>Canna</taxon>
    </lineage>
</organism>
<evidence type="ECO:0000313" key="3">
    <source>
        <dbReference type="EMBL" id="WOL08110.1"/>
    </source>
</evidence>
<dbReference type="PANTHER" id="PTHR31589">
    <property type="entry name" value="PROTEIN, PUTATIVE (DUF239)-RELATED-RELATED"/>
    <property type="match status" value="1"/>
</dbReference>
<sequence length="289" mass="32424">MATTFSSCRRHVLLLLQLLVVGASVGLSESALNKTTITSKELQMIHARLRSLNKPPLKSIQSPDGDIIDCVPFHLQPAFDDPMLKRLIKPLDPPKMVKNHEYANDTVADDLFQLWRSSGETCPEGTVAIRRTKEEDIIRAGSVEMFGKKPVEYAEITNIKGSSHEHSVGIVRGDEIYGARATLNVWNPQLRVSYEFSLAQLWLTAGSYSNTIEVGWMVYPKLFGDRLTRIFIFWTSDRYKNGCYNLLCSGFVQTSRKIAVGAAISPVSTYNGRQNTILLTVLKRDDGNW</sequence>
<dbReference type="Pfam" id="PF14365">
    <property type="entry name" value="Neprosin_AP"/>
    <property type="match status" value="1"/>
</dbReference>
<gene>
    <name evidence="3" type="ORF">Cni_G16862</name>
</gene>
<reference evidence="3 4" key="1">
    <citation type="submission" date="2023-10" db="EMBL/GenBank/DDBJ databases">
        <title>Chromosome-scale genome assembly provides insights into flower coloration mechanisms of Canna indica.</title>
        <authorList>
            <person name="Li C."/>
        </authorList>
    </citation>
    <scope>NUCLEOTIDE SEQUENCE [LARGE SCALE GENOMIC DNA]</scope>
    <source>
        <tissue evidence="3">Flower</tissue>
    </source>
</reference>
<keyword evidence="1" id="KW-0732">Signal</keyword>
<evidence type="ECO:0000313" key="4">
    <source>
        <dbReference type="Proteomes" id="UP001327560"/>
    </source>
</evidence>
<dbReference type="PROSITE" id="PS52045">
    <property type="entry name" value="NEPROSIN_PEP_CD"/>
    <property type="match status" value="1"/>
</dbReference>